<dbReference type="OrthoDB" id="251284at2759"/>
<dbReference type="EMBL" id="MKGL01000173">
    <property type="protein sequence ID" value="RNF04124.1"/>
    <property type="molecule type" value="Genomic_DNA"/>
</dbReference>
<keyword evidence="6" id="KW-1185">Reference proteome</keyword>
<organism evidence="5 6">
    <name type="scientific">Trypanosoma rangeli</name>
    <dbReference type="NCBI Taxonomy" id="5698"/>
    <lineage>
        <taxon>Eukaryota</taxon>
        <taxon>Discoba</taxon>
        <taxon>Euglenozoa</taxon>
        <taxon>Kinetoplastea</taxon>
        <taxon>Metakinetoplastina</taxon>
        <taxon>Trypanosomatida</taxon>
        <taxon>Trypanosomatidae</taxon>
        <taxon>Trypanosoma</taxon>
        <taxon>Herpetosoma</taxon>
    </lineage>
</organism>
<keyword evidence="2" id="KW-0539">Nucleus</keyword>
<reference evidence="5 6" key="1">
    <citation type="journal article" date="2018" name="BMC Genomics">
        <title>Genomic comparison of Trypanosoma conorhini and Trypanosoma rangeli to Trypanosoma cruzi strains of high and low virulence.</title>
        <authorList>
            <person name="Bradwell K.R."/>
            <person name="Koparde V.N."/>
            <person name="Matveyev A.V."/>
            <person name="Serrano M.G."/>
            <person name="Alves J.M."/>
            <person name="Parikh H."/>
            <person name="Huang B."/>
            <person name="Lee V."/>
            <person name="Espinosa-Alvarez O."/>
            <person name="Ortiz P.A."/>
            <person name="Costa-Martins A.G."/>
            <person name="Teixeira M.M."/>
            <person name="Buck G.A."/>
        </authorList>
    </citation>
    <scope>NUCLEOTIDE SEQUENCE [LARGE SCALE GENOMIC DNA]</scope>
    <source>
        <strain evidence="5 6">AM80</strain>
    </source>
</reference>
<protein>
    <recommendedName>
        <fullName evidence="4">Serine/threonine-protein phosphatase 4 regulatory subunit 3-like central domain-containing protein</fullName>
    </recommendedName>
</protein>
<evidence type="ECO:0000313" key="5">
    <source>
        <dbReference type="EMBL" id="RNF04124.1"/>
    </source>
</evidence>
<dbReference type="InterPro" id="IPR006887">
    <property type="entry name" value="P4R3-like_central_dom"/>
</dbReference>
<gene>
    <name evidence="5" type="ORF">TraAM80_05359</name>
</gene>
<dbReference type="GeneID" id="40329292"/>
<dbReference type="Gene3D" id="2.30.29.30">
    <property type="entry name" value="Pleckstrin-homology domain (PH domain)/Phosphotyrosine-binding domain (PTB)"/>
    <property type="match status" value="1"/>
</dbReference>
<dbReference type="GO" id="GO:0030289">
    <property type="term" value="C:protein phosphatase 4 complex"/>
    <property type="evidence" value="ECO:0007669"/>
    <property type="project" value="TreeGrafter"/>
</dbReference>
<comment type="caution">
    <text evidence="5">The sequence shown here is derived from an EMBL/GenBank/DDBJ whole genome shotgun (WGS) entry which is preliminary data.</text>
</comment>
<proteinExistence type="predicted"/>
<dbReference type="VEuPathDB" id="TriTrypDB:TRSC58_01283"/>
<dbReference type="GO" id="GO:0005654">
    <property type="term" value="C:nucleoplasm"/>
    <property type="evidence" value="ECO:0007669"/>
    <property type="project" value="TreeGrafter"/>
</dbReference>
<feature type="region of interest" description="Disordered" evidence="3">
    <location>
        <begin position="798"/>
        <end position="867"/>
    </location>
</feature>
<dbReference type="Proteomes" id="UP000283634">
    <property type="component" value="Unassembled WGS sequence"/>
</dbReference>
<dbReference type="PANTHER" id="PTHR23318">
    <property type="entry name" value="ATP SYNTHASE GAMMA-RELATED"/>
    <property type="match status" value="1"/>
</dbReference>
<dbReference type="RefSeq" id="XP_029237923.1">
    <property type="nucleotide sequence ID" value="XM_029382242.1"/>
</dbReference>
<comment type="subcellular location">
    <subcellularLocation>
        <location evidence="1">Nucleus</location>
    </subcellularLocation>
</comment>
<evidence type="ECO:0000313" key="6">
    <source>
        <dbReference type="Proteomes" id="UP000283634"/>
    </source>
</evidence>
<dbReference type="OMA" id="DCIDIVQ"/>
<dbReference type="InterPro" id="IPR011993">
    <property type="entry name" value="PH-like_dom_sf"/>
</dbReference>
<evidence type="ECO:0000259" key="4">
    <source>
        <dbReference type="Pfam" id="PF04802"/>
    </source>
</evidence>
<sequence length="867" mass="93572">MDDGEESLTKAKLYASMSDDDSWTEMGVGVVSVVLRSSAALDGGDSDDGGAEGAVGHLEMIDIDNPAELLMSTPITLTDAYVIQSETILWWSDPQLGRSMACSFNTKEGCEKIYDEIVAYQQSRKSAVSREMNGAEVVAAPSICAHWTVSRENLPAILSAVTANAQRFGMYVRGCDTYFKELAELFQACQRDGDVRGMDLTGQITLALLRSPFNTDGKIISQFVENSLVDMCVDIVQYAIGRRERSTGFVSLEERRATFRNPLQLPESILSRIHVLYSCDYLKDLLPLSLDEADAVPSSLLCTYLMSTKFRLVEEICRSPVFILRAIERAFGDAENAFDVLAFIYDMAKTIKNSMMALNSKASLFEALVGNGLLPFLRFVLESAIRDYAAMPLSQPLQAPIPSSPASSAPPQLPCMTPGMAMQKACDIVCSCIMLYPAARGGLVAEASRSPDGCLLDLLLQCIVTSQRGTELQAAVDAVVSCGIGMLQYMPDLMEMSGATKCDVVRFWVEGALGRRPSLLPLASCIAKTLASGEVIARNSHEEMRVLHALKVLTAITGDINEALSLAFAKVLVQAGLPSSLDAALRSEARPNANVQSSVVAFVAAVLNSGKRRMVESLLGDGTLLDTALRRYVACARRSNILSASLAHLLDSVCRSIHCEKSDRARRIAGPAGSPFVHLLSNGDEDEDDDLAENCSNGAAEEGELRQQQRDGGDKGVGLCQSLGMRLWTTYGEALRAHCPALALKLEHALRETPEEARSADAETSSVASTLERSMRGISDLEFDAMVMEFGVEVPPPRPLLPAAPTAHGSADPAATTDPPVDRRSGGGTPHLKSRREAEEMEEEITEPLLKRARSESSSPSSSSIGR</sequence>
<dbReference type="PANTHER" id="PTHR23318:SF0">
    <property type="entry name" value="SERINE_THREONINE-PROTEIN PHOSPHATASE 4 REGULATORY SUBUNIT 3"/>
    <property type="match status" value="1"/>
</dbReference>
<name>A0A3S5IR35_TRYRA</name>
<feature type="domain" description="Serine/threonine-protein phosphatase 4 regulatory subunit 3-like central" evidence="4">
    <location>
        <begin position="176"/>
        <end position="383"/>
    </location>
</feature>
<dbReference type="GO" id="GO:0072542">
    <property type="term" value="F:protein phosphatase activator activity"/>
    <property type="evidence" value="ECO:0007669"/>
    <property type="project" value="TreeGrafter"/>
</dbReference>
<evidence type="ECO:0000256" key="3">
    <source>
        <dbReference type="SAM" id="MobiDB-lite"/>
    </source>
</evidence>
<dbReference type="Pfam" id="PF04802">
    <property type="entry name" value="PP4R3"/>
    <property type="match status" value="1"/>
</dbReference>
<evidence type="ECO:0000256" key="1">
    <source>
        <dbReference type="ARBA" id="ARBA00004123"/>
    </source>
</evidence>
<feature type="compositionally biased region" description="Low complexity" evidence="3">
    <location>
        <begin position="856"/>
        <end position="867"/>
    </location>
</feature>
<dbReference type="AlphaFoldDB" id="A0A3S5IR35"/>
<dbReference type="InterPro" id="IPR051137">
    <property type="entry name" value="PP4R3-like"/>
</dbReference>
<accession>A0A3S5IR35</accession>
<evidence type="ECO:0000256" key="2">
    <source>
        <dbReference type="ARBA" id="ARBA00023242"/>
    </source>
</evidence>